<dbReference type="InterPro" id="IPR036427">
    <property type="entry name" value="Bromodomain-like_sf"/>
</dbReference>
<dbReference type="GO" id="GO:0005634">
    <property type="term" value="C:nucleus"/>
    <property type="evidence" value="ECO:0007669"/>
    <property type="project" value="UniProtKB-SubCell"/>
</dbReference>
<dbReference type="Proteomes" id="UP001188597">
    <property type="component" value="Unassembled WGS sequence"/>
</dbReference>
<dbReference type="PANTHER" id="PTHR47162">
    <property type="entry name" value="OS02G0192300 PROTEIN"/>
    <property type="match status" value="1"/>
</dbReference>
<dbReference type="PROSITE" id="PS01359">
    <property type="entry name" value="ZF_PHD_1"/>
    <property type="match status" value="1"/>
</dbReference>
<dbReference type="InterPro" id="IPR028941">
    <property type="entry name" value="WHIM2_dom"/>
</dbReference>
<dbReference type="GO" id="GO:0140993">
    <property type="term" value="F:histone modifying activity"/>
    <property type="evidence" value="ECO:0007669"/>
    <property type="project" value="UniProtKB-ARBA"/>
</dbReference>
<dbReference type="Gene3D" id="3.30.160.360">
    <property type="match status" value="1"/>
</dbReference>
<keyword evidence="16" id="KW-1185">Reference proteome</keyword>
<evidence type="ECO:0000256" key="6">
    <source>
        <dbReference type="ARBA" id="ARBA00023015"/>
    </source>
</evidence>
<feature type="domain" description="DDT" evidence="14">
    <location>
        <begin position="738"/>
        <end position="801"/>
    </location>
</feature>
<dbReference type="InterPro" id="IPR028942">
    <property type="entry name" value="WHIM1_dom"/>
</dbReference>
<evidence type="ECO:0000256" key="12">
    <source>
        <dbReference type="SAM" id="MobiDB-lite"/>
    </source>
</evidence>
<comment type="subcellular location">
    <subcellularLocation>
        <location evidence="1">Nucleus</location>
    </subcellularLocation>
</comment>
<dbReference type="InterPro" id="IPR003889">
    <property type="entry name" value="FYrich_C"/>
</dbReference>
<evidence type="ECO:0000256" key="11">
    <source>
        <dbReference type="PROSITE-ProRule" id="PRU00146"/>
    </source>
</evidence>
<protein>
    <recommendedName>
        <fullName evidence="17">Methyl-CpG-binding domain-containing protein 9</fullName>
    </recommendedName>
</protein>
<keyword evidence="5" id="KW-0862">Zinc</keyword>
<evidence type="ECO:0000256" key="1">
    <source>
        <dbReference type="ARBA" id="ARBA00004123"/>
    </source>
</evidence>
<dbReference type="CDD" id="cd15519">
    <property type="entry name" value="PHD1_Lid2p_like"/>
    <property type="match status" value="1"/>
</dbReference>
<evidence type="ECO:0000256" key="9">
    <source>
        <dbReference type="ARBA" id="ARBA00023163"/>
    </source>
</evidence>
<keyword evidence="6" id="KW-0805">Transcription regulation</keyword>
<dbReference type="Pfam" id="PF00628">
    <property type="entry name" value="PHD"/>
    <property type="match status" value="1"/>
</dbReference>
<evidence type="ECO:0000256" key="8">
    <source>
        <dbReference type="ARBA" id="ARBA00023125"/>
    </source>
</evidence>
<dbReference type="Gene3D" id="3.30.40.10">
    <property type="entry name" value="Zinc/RING finger domain, C3HC4 (zinc finger)"/>
    <property type="match status" value="1"/>
</dbReference>
<dbReference type="GO" id="GO:0003677">
    <property type="term" value="F:DNA binding"/>
    <property type="evidence" value="ECO:0007669"/>
    <property type="project" value="UniProtKB-KW"/>
</dbReference>
<evidence type="ECO:0000313" key="16">
    <source>
        <dbReference type="Proteomes" id="UP001188597"/>
    </source>
</evidence>
<evidence type="ECO:0000256" key="4">
    <source>
        <dbReference type="ARBA" id="ARBA00022771"/>
    </source>
</evidence>
<dbReference type="Pfam" id="PF02791">
    <property type="entry name" value="DDT"/>
    <property type="match status" value="1"/>
</dbReference>
<dbReference type="Pfam" id="PF15613">
    <property type="entry name" value="WSD"/>
    <property type="match status" value="1"/>
</dbReference>
<sequence length="2104" mass="233244">MELTDSTRQPYHPEPIRSAAAADRNDVPPSPSSTRAPSPDSMFVVRTFQGDLTPPSGSPAEIPEEPRLSLRRLRHAGGSGPRVGVRRLRARLPPRLRRHADAQGGGAGRVDVPRLREGCGCHAADDAYCGFYALAVLGCSDMDEEFLSEVKGSLYVPYTADHESNPRTSCVDLIAMNFSAIGSFALLPPFWVSKRGVNGVCRLERMLGFVESIWGLHGPLHVGALNVFGCNSFFVSFYVMLCMDDMSYKWYIKADKEAATPLSLLLFLVLGEVAGWIHSNRLVSAGLCICDALEDDSRESMLKESLIGACQGLPFQMGKQTPDDNSFGGNPFRIPVTYSNLLHVGSGFEEVDSGIEAMEVGPKETAGNGSQQLNDQLPIQYEDFYLLSPGKIDPRPSYHDVNQIWPVGYRACWHDKITGSIFVCDVSEGGDSGPVFKVRRCSCSVFPVLNGATILCRPNLGVDSDEMTSSLDWHEDFSVLSLLSEPTPPEEHDILSCLGSSSSQLFGAKMSYGSQLEPTENPENNLYHSFVLSNEIGEVAAEASSPSSVWKMVSAELIDACHKIYMKTGTFKFFCNHLADGRLSSSGDIGYETKKDTFPSLAKFCGASGTIDVPDVIAGNSKLESLSEVLMKWLDQDRFGLDADFVQEIVEQLPGVQACPCYVSLIDRSSYSSSLTVGNGRLKVVRQDGVEYKDDEDGLSEDGWSNGCKRPRSQVVEDRVVNDGSIPHGKPISSRLPSQLVGDVLQVWEFLWRFYEVLDLKQPFSFEELEKELISPWFEGFNLLEEAGKELQESRDVTYFDTDGPLGPVLPPKIESVSLENPHAFIQLETGVAKDASQARWESVNYSRCTGLALTEAHVSLLKALISELQTKVAAILDPNFDTGESKSKRGRKKDADYWIAATSTKLKTLPLNELTWPELVRRYILAILSMDGILDSPEITIRESAKVFRCLQGDGGVLCGSLTGVAGIEADALLLTEATGRIFGSLNREDDFLYIADAGSDGTSSCEKVVVNEGDVPEWAKVLEPVRKLPTNVGARIRNCVKDALQKGPPEWAKKILEHSISKGVYKGNASGPTKKAVIAVLADITSLPKTSDVDRRRKKFVSISDILMKLCRIVLRQAAAADVKKKICNLLGRKLTTGSDIDSEGILGSPAVVSRPLDFRTIDLRLAAGAYGGSHEAFLEDTRQLWINVRIAYGDQPDLVQLADTLVHNFEVLYEKEVVAVYQKLLEYSKLECLNADSKKYVDEILLSVAEIPKAPWEEGVCKVCGIDKDDDSVLLCDTCDAEYHTYCLNPPLARIPEGNWYCPSCVSGKRIVQDEDTWVTRQRRKKYRGEVIRNYLGSLAHLSAVIEEKEYWELGVDERTFLLKFLCDELLNSSLMRQHLEQCAEASTELLQKLRPLTAEWKALKQKEECLAAQTEGIDEHMGHKHRSSGDISQLEGGLTSQQNSFDSKILDISDQSNNFQAALGNSVAPLACAEDDKSDSLKELPYWKQGVNHVERDVLSRIPTPPPPEILEGHPIPLECRSSHALNKLQLSSLLKSVRTEILLRQNSIASIRKQLLKLAVRRELLGSDSIGRLYWILGELNTHPWLIVNEPVELQQRDNMTCLPGASEASGPLVRELLDANPFSKWTCYKYDREIKELVDCLKDDDPREKELKESILHWRRLKFQGSQQTETQEWQELPMDLSNSGSSESCSCLVTKATGLLQGKCRPCSQQEMADVLKKRARKPKVPVEQKTYRCECLELVWPSRHHCHHCHISFNTALEFDGHNNGKCNIVPPASNKSKSKGDTLEGKGMMNFDVVRAECTSGMDIFNAPSSRGDEFSSKLIKLQNEGVAPFDFDDICAKFKVKNSNKDLVKDIGLIGSNGNASLISLVSPCQSDLTEMLVTPPEVVGVEANNPKADEQLPSYEINGTSLGGRTSDFSPTVKVTGAVKADECSGEQKDKISSRTEAGYCCIIPESSLRPLVGKASNILRQLKINLLDMDAALPEEALRLSKATLQRRLTWRAFVKFAESIYEMVQATIVFEDMIKAEYLRNMWWYWSSLSAAAKISTLSSLALRIYSLDAAIDYEKIHPIEPKQLHESDPMHTLCRKLNKKRKEPES</sequence>
<evidence type="ECO:0000256" key="7">
    <source>
        <dbReference type="ARBA" id="ARBA00023117"/>
    </source>
</evidence>
<evidence type="ECO:0000256" key="2">
    <source>
        <dbReference type="ARBA" id="ARBA00022679"/>
    </source>
</evidence>
<proteinExistence type="predicted"/>
<keyword evidence="3" id="KW-0479">Metal-binding</keyword>
<keyword evidence="10" id="KW-0539">Nucleus</keyword>
<keyword evidence="2" id="KW-0808">Transferase</keyword>
<evidence type="ECO:0000259" key="14">
    <source>
        <dbReference type="PROSITE" id="PS50827"/>
    </source>
</evidence>
<evidence type="ECO:0000256" key="5">
    <source>
        <dbReference type="ARBA" id="ARBA00022833"/>
    </source>
</evidence>
<dbReference type="InterPro" id="IPR001965">
    <property type="entry name" value="Znf_PHD"/>
</dbReference>
<evidence type="ECO:0000259" key="13">
    <source>
        <dbReference type="PROSITE" id="PS50016"/>
    </source>
</evidence>
<dbReference type="EMBL" id="JAVXUP010000945">
    <property type="protein sequence ID" value="KAK3018295.1"/>
    <property type="molecule type" value="Genomic_DNA"/>
</dbReference>
<accession>A0AA88W1G6</accession>
<evidence type="ECO:0000256" key="10">
    <source>
        <dbReference type="ARBA" id="ARBA00023242"/>
    </source>
</evidence>
<evidence type="ECO:0008006" key="17">
    <source>
        <dbReference type="Google" id="ProtNLM"/>
    </source>
</evidence>
<dbReference type="InterPro" id="IPR003888">
    <property type="entry name" value="FYrich_N"/>
</dbReference>
<keyword evidence="4 11" id="KW-0863">Zinc-finger</keyword>
<dbReference type="PROSITE" id="PS51542">
    <property type="entry name" value="FYRN"/>
    <property type="match status" value="1"/>
</dbReference>
<dbReference type="SUPFAM" id="SSF47370">
    <property type="entry name" value="Bromodomain"/>
    <property type="match status" value="1"/>
</dbReference>
<keyword evidence="8" id="KW-0238">DNA-binding</keyword>
<dbReference type="GO" id="GO:0008270">
    <property type="term" value="F:zinc ion binding"/>
    <property type="evidence" value="ECO:0007669"/>
    <property type="project" value="UniProtKB-KW"/>
</dbReference>
<dbReference type="Gene3D" id="1.20.920.10">
    <property type="entry name" value="Bromodomain-like"/>
    <property type="match status" value="1"/>
</dbReference>
<dbReference type="PROSITE" id="PS51543">
    <property type="entry name" value="FYRC"/>
    <property type="match status" value="1"/>
</dbReference>
<feature type="region of interest" description="Disordered" evidence="12">
    <location>
        <begin position="1421"/>
        <end position="1442"/>
    </location>
</feature>
<name>A0AA88W1G6_9ASTE</name>
<dbReference type="InterPro" id="IPR013083">
    <property type="entry name" value="Znf_RING/FYVE/PHD"/>
</dbReference>
<dbReference type="Pfam" id="PF15612">
    <property type="entry name" value="WHIM1"/>
    <property type="match status" value="1"/>
</dbReference>
<organism evidence="15 16">
    <name type="scientific">Escallonia herrerae</name>
    <dbReference type="NCBI Taxonomy" id="1293975"/>
    <lineage>
        <taxon>Eukaryota</taxon>
        <taxon>Viridiplantae</taxon>
        <taxon>Streptophyta</taxon>
        <taxon>Embryophyta</taxon>
        <taxon>Tracheophyta</taxon>
        <taxon>Spermatophyta</taxon>
        <taxon>Magnoliopsida</taxon>
        <taxon>eudicotyledons</taxon>
        <taxon>Gunneridae</taxon>
        <taxon>Pentapetalae</taxon>
        <taxon>asterids</taxon>
        <taxon>campanulids</taxon>
        <taxon>Escalloniales</taxon>
        <taxon>Escalloniaceae</taxon>
        <taxon>Escallonia</taxon>
    </lineage>
</organism>
<dbReference type="GO" id="GO:0048731">
    <property type="term" value="P:system development"/>
    <property type="evidence" value="ECO:0007669"/>
    <property type="project" value="UniProtKB-ARBA"/>
</dbReference>
<keyword evidence="9" id="KW-0804">Transcription</keyword>
<feature type="domain" description="PHD-type" evidence="13">
    <location>
        <begin position="1261"/>
        <end position="1311"/>
    </location>
</feature>
<dbReference type="GO" id="GO:0000785">
    <property type="term" value="C:chromatin"/>
    <property type="evidence" value="ECO:0007669"/>
    <property type="project" value="UniProtKB-ARBA"/>
</dbReference>
<dbReference type="InterPro" id="IPR018501">
    <property type="entry name" value="DDT_dom"/>
</dbReference>
<gene>
    <name evidence="15" type="ORF">RJ639_003563</name>
</gene>
<reference evidence="15" key="1">
    <citation type="submission" date="2022-12" db="EMBL/GenBank/DDBJ databases">
        <title>Draft genome assemblies for two species of Escallonia (Escalloniales).</title>
        <authorList>
            <person name="Chanderbali A."/>
            <person name="Dervinis C."/>
            <person name="Anghel I."/>
            <person name="Soltis D."/>
            <person name="Soltis P."/>
            <person name="Zapata F."/>
        </authorList>
    </citation>
    <scope>NUCLEOTIDE SEQUENCE</scope>
    <source>
        <strain evidence="15">UCBG64.0493</strain>
        <tissue evidence="15">Leaf</tissue>
    </source>
</reference>
<dbReference type="SUPFAM" id="SSF57903">
    <property type="entry name" value="FYVE/PHD zinc finger"/>
    <property type="match status" value="1"/>
</dbReference>
<dbReference type="InterPro" id="IPR011011">
    <property type="entry name" value="Znf_FYVE_PHD"/>
</dbReference>
<dbReference type="InterPro" id="IPR019786">
    <property type="entry name" value="Zinc_finger_PHD-type_CS"/>
</dbReference>
<feature type="compositionally biased region" description="Low complexity" evidence="12">
    <location>
        <begin position="32"/>
        <end position="41"/>
    </location>
</feature>
<dbReference type="GO" id="GO:0016740">
    <property type="term" value="F:transferase activity"/>
    <property type="evidence" value="ECO:0007669"/>
    <property type="project" value="UniProtKB-KW"/>
</dbReference>
<comment type="caution">
    <text evidence="15">The sequence shown here is derived from an EMBL/GenBank/DDBJ whole genome shotgun (WGS) entry which is preliminary data.</text>
</comment>
<keyword evidence="7" id="KW-0103">Bromodomain</keyword>
<dbReference type="PROSITE" id="PS50827">
    <property type="entry name" value="DDT"/>
    <property type="match status" value="1"/>
</dbReference>
<dbReference type="PROSITE" id="PS50016">
    <property type="entry name" value="ZF_PHD_2"/>
    <property type="match status" value="1"/>
</dbReference>
<dbReference type="InterPro" id="IPR019787">
    <property type="entry name" value="Znf_PHD-finger"/>
</dbReference>
<evidence type="ECO:0000256" key="3">
    <source>
        <dbReference type="ARBA" id="ARBA00022723"/>
    </source>
</evidence>
<dbReference type="PANTHER" id="PTHR47162:SF8">
    <property type="entry name" value="METHYL-CPG-BINDING DOMAIN-CONTAINING PROTEIN 9"/>
    <property type="match status" value="1"/>
</dbReference>
<feature type="region of interest" description="Disordered" evidence="12">
    <location>
        <begin position="1"/>
        <end position="42"/>
    </location>
</feature>
<dbReference type="SMART" id="SM00249">
    <property type="entry name" value="PHD"/>
    <property type="match status" value="1"/>
</dbReference>
<evidence type="ECO:0000313" key="15">
    <source>
        <dbReference type="EMBL" id="KAK3018295.1"/>
    </source>
</evidence>